<proteinExistence type="predicted"/>
<organism evidence="2 3">
    <name type="scientific">Nocardiopsis tropica</name>
    <dbReference type="NCBI Taxonomy" id="109330"/>
    <lineage>
        <taxon>Bacteria</taxon>
        <taxon>Bacillati</taxon>
        <taxon>Actinomycetota</taxon>
        <taxon>Actinomycetes</taxon>
        <taxon>Streptosporangiales</taxon>
        <taxon>Nocardiopsidaceae</taxon>
        <taxon>Nocardiopsis</taxon>
    </lineage>
</organism>
<feature type="transmembrane region" description="Helical" evidence="1">
    <location>
        <begin position="68"/>
        <end position="86"/>
    </location>
</feature>
<protein>
    <recommendedName>
        <fullName evidence="4">Peptidase</fullName>
    </recommendedName>
</protein>
<dbReference type="Proteomes" id="UP001348641">
    <property type="component" value="Unassembled WGS sequence"/>
</dbReference>
<sequence>MSLVLLAVGTVLVSIALFNKLPHYVPGRLPAPGADRAAAEGPLATARRAGTAPRVRLESARLTEQGKALLATLGGSALIVAFFLTLSGL</sequence>
<evidence type="ECO:0000313" key="2">
    <source>
        <dbReference type="EMBL" id="MEE2052511.1"/>
    </source>
</evidence>
<dbReference type="RefSeq" id="WP_330159539.1">
    <property type="nucleotide sequence ID" value="NZ_BAAAJA010000015.1"/>
</dbReference>
<evidence type="ECO:0008006" key="4">
    <source>
        <dbReference type="Google" id="ProtNLM"/>
    </source>
</evidence>
<keyword evidence="1" id="KW-0812">Transmembrane</keyword>
<comment type="caution">
    <text evidence="2">The sequence shown here is derived from an EMBL/GenBank/DDBJ whole genome shotgun (WGS) entry which is preliminary data.</text>
</comment>
<dbReference type="EMBL" id="JAUUCC010000048">
    <property type="protein sequence ID" value="MEE2052511.1"/>
    <property type="molecule type" value="Genomic_DNA"/>
</dbReference>
<gene>
    <name evidence="2" type="ORF">Q8A49_18585</name>
</gene>
<name>A0ABU7KT86_9ACTN</name>
<keyword evidence="1" id="KW-1133">Transmembrane helix</keyword>
<keyword evidence="1" id="KW-0472">Membrane</keyword>
<evidence type="ECO:0000313" key="3">
    <source>
        <dbReference type="Proteomes" id="UP001348641"/>
    </source>
</evidence>
<evidence type="ECO:0000256" key="1">
    <source>
        <dbReference type="SAM" id="Phobius"/>
    </source>
</evidence>
<accession>A0ABU7KT86</accession>
<reference evidence="2 3" key="1">
    <citation type="submission" date="2023-07" db="EMBL/GenBank/DDBJ databases">
        <authorList>
            <person name="Girao M."/>
            <person name="Carvalho M.F."/>
        </authorList>
    </citation>
    <scope>NUCLEOTIDE SEQUENCE [LARGE SCALE GENOMIC DNA]</scope>
    <source>
        <strain evidence="2 3">66/93</strain>
    </source>
</reference>